<dbReference type="EMBL" id="JAKJXP020000014">
    <property type="protein sequence ID" value="KAK7755317.1"/>
    <property type="molecule type" value="Genomic_DNA"/>
</dbReference>
<comment type="caution">
    <text evidence="2">The sequence shown here is derived from an EMBL/GenBank/DDBJ whole genome shotgun (WGS) entry which is preliminary data.</text>
</comment>
<sequence length="495" mass="54347">MTSEFCYVCGGAWRTCDCTMEQLAAVKRDAEERRFARARRDATEEAELAEALRQVAEFEREEALKAELLRREQQRRARAAHVRREAARRGEVADRFRALRQELAAARVRQRAAVQQDHDAAGQDLERRDEAAREAAERQRAEEQEALREAADAQLAELEARMRAEYAARVAEERRIGAQYAAQLEAYWERRRLRLRQQREKKKQSQLLPGRQKGKGRGGPAGIVDIDIDGNGNGNGNHHEARSDNGNDDDSGDDSETAKAQIHAALAELQRRLDAGFAAWQRRARDALEGCKWAAREEAAIRAELAEEADRRRTGARRAGLAALARRVAAERRWVDAAVAEGARALDAMEQAEVAGRDALSQDDVDAWFLQGGGIAGLDGDADGDGGVGLGFGVGVDMGALGYLGDEEEEDGEEQEEEEVEGDGDGASISRGSGGLTTAMAAETAKSTATATDTVTAATVMSEVAAWEDTWEQVDCHRRHHEDMREFVVPGAFVA</sequence>
<name>A0AAN9UY39_9PEZI</name>
<dbReference type="Proteomes" id="UP001320420">
    <property type="component" value="Unassembled WGS sequence"/>
</dbReference>
<feature type="compositionally biased region" description="Basic and acidic residues" evidence="1">
    <location>
        <begin position="116"/>
        <end position="148"/>
    </location>
</feature>
<proteinExistence type="predicted"/>
<protein>
    <submittedName>
        <fullName evidence="2">Uncharacterized protein</fullName>
    </submittedName>
</protein>
<reference evidence="2 3" key="1">
    <citation type="submission" date="2024-02" db="EMBL/GenBank/DDBJ databases">
        <title>De novo assembly and annotation of 12 fungi associated with fruit tree decline syndrome in Ontario, Canada.</title>
        <authorList>
            <person name="Sulman M."/>
            <person name="Ellouze W."/>
            <person name="Ilyukhin E."/>
        </authorList>
    </citation>
    <scope>NUCLEOTIDE SEQUENCE [LARGE SCALE GENOMIC DNA]</scope>
    <source>
        <strain evidence="2 3">M11/M66-122</strain>
    </source>
</reference>
<feature type="region of interest" description="Disordered" evidence="1">
    <location>
        <begin position="112"/>
        <end position="148"/>
    </location>
</feature>
<gene>
    <name evidence="2" type="ORF">SLS62_002824</name>
</gene>
<accession>A0AAN9UY39</accession>
<evidence type="ECO:0000256" key="1">
    <source>
        <dbReference type="SAM" id="MobiDB-lite"/>
    </source>
</evidence>
<dbReference type="Gene3D" id="1.20.120.1750">
    <property type="match status" value="1"/>
</dbReference>
<keyword evidence="3" id="KW-1185">Reference proteome</keyword>
<feature type="region of interest" description="Disordered" evidence="1">
    <location>
        <begin position="198"/>
        <end position="257"/>
    </location>
</feature>
<feature type="compositionally biased region" description="Acidic residues" evidence="1">
    <location>
        <begin position="246"/>
        <end position="255"/>
    </location>
</feature>
<evidence type="ECO:0000313" key="2">
    <source>
        <dbReference type="EMBL" id="KAK7755317.1"/>
    </source>
</evidence>
<dbReference type="AlphaFoldDB" id="A0AAN9UY39"/>
<evidence type="ECO:0000313" key="3">
    <source>
        <dbReference type="Proteomes" id="UP001320420"/>
    </source>
</evidence>
<feature type="compositionally biased region" description="Acidic residues" evidence="1">
    <location>
        <begin position="407"/>
        <end position="424"/>
    </location>
</feature>
<feature type="region of interest" description="Disordered" evidence="1">
    <location>
        <begin position="407"/>
        <end position="436"/>
    </location>
</feature>
<organism evidence="2 3">
    <name type="scientific">Diatrype stigma</name>
    <dbReference type="NCBI Taxonomy" id="117547"/>
    <lineage>
        <taxon>Eukaryota</taxon>
        <taxon>Fungi</taxon>
        <taxon>Dikarya</taxon>
        <taxon>Ascomycota</taxon>
        <taxon>Pezizomycotina</taxon>
        <taxon>Sordariomycetes</taxon>
        <taxon>Xylariomycetidae</taxon>
        <taxon>Xylariales</taxon>
        <taxon>Diatrypaceae</taxon>
        <taxon>Diatrype</taxon>
    </lineage>
</organism>